<dbReference type="EMBL" id="KX196452">
    <property type="protein sequence ID" value="ART91687.1"/>
    <property type="molecule type" value="Genomic_DNA"/>
</dbReference>
<accession>A0A3G2VS55</accession>
<dbReference type="KEGG" id="vg:1486828"/>
<organismHost>
    <name type="scientific">Vertebrata</name>
    <name type="common">vertebrates</name>
    <dbReference type="NCBI Taxonomy" id="7742"/>
</organismHost>
<evidence type="ECO:0000313" key="6">
    <source>
        <dbReference type="Proteomes" id="UP000150838"/>
    </source>
</evidence>
<dbReference type="Proteomes" id="UP000150838">
    <property type="component" value="Segment"/>
</dbReference>
<dbReference type="RefSeq" id="NP_038970.1">
    <property type="nucleotide sequence ID" value="NC_002188.1"/>
</dbReference>
<dbReference type="EMBL" id="AJ581527">
    <property type="protein sequence ID" value="CAE52553.1"/>
    <property type="molecule type" value="Genomic_DNA"/>
</dbReference>
<dbReference type="EMBL" id="KX196452">
    <property type="protein sequence ID" value="ART91441.1"/>
    <property type="molecule type" value="Genomic_DNA"/>
</dbReference>
<evidence type="ECO:0000313" key="4">
    <source>
        <dbReference type="EMBL" id="CAE52782.1"/>
    </source>
</evidence>
<protein>
    <submittedName>
        <fullName evidence="3">Uncharacterized protein fp9.007</fullName>
    </submittedName>
    <submittedName>
        <fullName evidence="4">Uncharacterized protein fp9.254</fullName>
    </submittedName>
</protein>
<dbReference type="EMBL" id="AJ581527">
    <property type="protein sequence ID" value="CAE52782.1"/>
    <property type="molecule type" value="Genomic_DNA"/>
</dbReference>
<evidence type="ECO:0000313" key="2">
    <source>
        <dbReference type="EMBL" id="ART91687.1"/>
    </source>
</evidence>
<reference evidence="5" key="3">
    <citation type="journal article" date="2021" name="Arch. Virol.">
        <title>Characterisation of an Australian fowlpox virus carrying a near-full-length provirus of reticuloendotheliosis virus.</title>
        <authorList>
            <person name="Sarker S."/>
            <person name="Athukorala A."/>
            <person name="Bowden T.R."/>
            <person name="Boyle D.B."/>
        </authorList>
    </citation>
    <scope>NUCLEOTIDE SEQUENCE</scope>
    <source>
        <strain evidence="5">FWPV-S</strain>
    </source>
</reference>
<dbReference type="Proteomes" id="UP000515929">
    <property type="component" value="Segment"/>
</dbReference>
<dbReference type="KEGG" id="vg:1486837"/>
<sequence length="72" mass="8434">MLYSVFTRIYKIRKNNKTEMILAIYDRNAYIVKKTGIGSILLRDNGTRNTMLNIIYDTSSRNMQMVLRVSVL</sequence>
<dbReference type="EMBL" id="MW142017">
    <property type="protein sequence ID" value="QRM13538.1"/>
    <property type="molecule type" value="Genomic_DNA"/>
</dbReference>
<dbReference type="Proteomes" id="UP000627101">
    <property type="component" value="Segment"/>
</dbReference>
<evidence type="ECO:0000313" key="3">
    <source>
        <dbReference type="EMBL" id="CAE52553.1"/>
    </source>
</evidence>
<proteinExistence type="predicted"/>
<evidence type="ECO:0000313" key="7">
    <source>
        <dbReference type="Proteomes" id="UP000515929"/>
    </source>
</evidence>
<evidence type="ECO:0000313" key="5">
    <source>
        <dbReference type="EMBL" id="QRM13538.1"/>
    </source>
</evidence>
<reference evidence="1 7" key="2">
    <citation type="submission" date="2016-05" db="EMBL/GenBank/DDBJ databases">
        <title>The analysis of a fowlpox virus genome sequence.</title>
        <authorList>
            <person name="Zhao Y."/>
            <person name="Liu S."/>
        </authorList>
    </citation>
    <scope>NUCLEOTIDE SEQUENCE [LARGE SCALE GENOMIC DNA]</scope>
    <source>
        <strain evidence="1 7">NX10</strain>
    </source>
</reference>
<reference evidence="4 6" key="1">
    <citation type="journal article" date="2004" name="J. Gen. Virol.">
        <title>Comparison of the genome sequence of FP9, an attenuated, tissue culture-adapted European fowlpox virus, with those of virulent American and European viruses.</title>
        <authorList>
            <person name="Skinner M.A."/>
            <person name="Laidlaw S.M."/>
        </authorList>
    </citation>
    <scope>NUCLEOTIDE SEQUENCE [LARGE SCALE GENOMIC DNA]</scope>
    <source>
        <strain evidence="4">HP1-438 Munich</strain>
    </source>
</reference>
<evidence type="ECO:0000313" key="1">
    <source>
        <dbReference type="EMBL" id="ART91441.1"/>
    </source>
</evidence>
<dbReference type="EMBL" id="MW142017">
    <property type="protein sequence ID" value="QRM13805.1"/>
    <property type="molecule type" value="Genomic_DNA"/>
</dbReference>
<name>Q70GR5_FOWPV</name>
<gene>
    <name evidence="4" type="primary">fp9.254</name>
    <name evidence="3" type="synonym">fp9.007</name>
    <name evidence="1" type="synonym">ORF007</name>
    <name evidence="2" type="synonym">ORF254</name>
</gene>
<dbReference type="RefSeq" id="NP_039217.1">
    <property type="nucleotide sequence ID" value="NC_002188.1"/>
</dbReference>
<organism evidence="4 6">
    <name type="scientific">Fowlpox virus</name>
    <name type="common">FPV</name>
    <dbReference type="NCBI Taxonomy" id="10261"/>
    <lineage>
        <taxon>Viruses</taxon>
        <taxon>Varidnaviria</taxon>
        <taxon>Bamfordvirae</taxon>
        <taxon>Nucleocytoviricota</taxon>
        <taxon>Pokkesviricetes</taxon>
        <taxon>Chitovirales</taxon>
        <taxon>Poxviridae</taxon>
        <taxon>Chordopoxvirinae</taxon>
        <taxon>Avipoxvirus</taxon>
        <taxon>Avipoxvirus fowlpox</taxon>
    </lineage>
</organism>
<accession>Q70GR5</accession>